<dbReference type="PANTHER" id="PTHR34301:SF8">
    <property type="entry name" value="ATPASE DOMAIN-CONTAINING PROTEIN"/>
    <property type="match status" value="1"/>
</dbReference>
<dbReference type="InterPro" id="IPR003593">
    <property type="entry name" value="AAA+_ATPase"/>
</dbReference>
<evidence type="ECO:0000313" key="4">
    <source>
        <dbReference type="Proteomes" id="UP001252243"/>
    </source>
</evidence>
<dbReference type="EMBL" id="JAVDVQ010000041">
    <property type="protein sequence ID" value="MDR7085010.1"/>
    <property type="molecule type" value="Genomic_DNA"/>
</dbReference>
<evidence type="ECO:0000259" key="2">
    <source>
        <dbReference type="SMART" id="SM00382"/>
    </source>
</evidence>
<dbReference type="SUPFAM" id="SSF52540">
    <property type="entry name" value="P-loop containing nucleoside triphosphate hydrolases"/>
    <property type="match status" value="1"/>
</dbReference>
<dbReference type="RefSeq" id="WP_310062319.1">
    <property type="nucleotide sequence ID" value="NZ_JAVDVQ010000041.1"/>
</dbReference>
<organism evidence="3 4">
    <name type="scientific">Arthrobacter ginsengisoli</name>
    <dbReference type="NCBI Taxonomy" id="1356565"/>
    <lineage>
        <taxon>Bacteria</taxon>
        <taxon>Bacillati</taxon>
        <taxon>Actinomycetota</taxon>
        <taxon>Actinomycetes</taxon>
        <taxon>Micrococcales</taxon>
        <taxon>Micrococcaceae</taxon>
        <taxon>Arthrobacter</taxon>
    </lineage>
</organism>
<keyword evidence="4" id="KW-1185">Reference proteome</keyword>
<evidence type="ECO:0000313" key="3">
    <source>
        <dbReference type="EMBL" id="MDR7085010.1"/>
    </source>
</evidence>
<dbReference type="InterPro" id="IPR041664">
    <property type="entry name" value="AAA_16"/>
</dbReference>
<sequence>MDSDMNPFAPGSGLKPPALEGRESEIEAFDRLIVRTKRQATERGMLLSGLRGVGKTVLLNNFAAQAERHDWFVVQIEAQPSPDGRKATRQKLARAIEAGARRLRTRSAWDYVKGVLGSIGSFNVTLGVTGVSATLGTTEGRADSGNLDIDLEELVEDIATAMGKTRSGFGIFIDEMQDLDDELLGALISVQHMADQKGWPFFIIGAGLPNLPGKLSATRSYSERLFDYRTIGALDHASAADAISLPMNRLGAHVDADALRALVTAADGYPFFLQAYGKAVWDVSSSKTVNLDDARLAIEIGTEQLDAGFFRSRWQRATPAERQYLRAMAEDNDEASSTARVASRLNRAASQLTVARSSLISKGLIYAPDHGAVRFTVPGMSGFISRQFEE</sequence>
<dbReference type="SMART" id="SM00382">
    <property type="entry name" value="AAA"/>
    <property type="match status" value="1"/>
</dbReference>
<evidence type="ECO:0000256" key="1">
    <source>
        <dbReference type="SAM" id="MobiDB-lite"/>
    </source>
</evidence>
<dbReference type="Gene3D" id="3.40.50.300">
    <property type="entry name" value="P-loop containing nucleotide triphosphate hydrolases"/>
    <property type="match status" value="1"/>
</dbReference>
<dbReference type="Proteomes" id="UP001252243">
    <property type="component" value="Unassembled WGS sequence"/>
</dbReference>
<name>A0ABU1UIQ1_9MICC</name>
<accession>A0ABU1UIQ1</accession>
<reference evidence="3 4" key="1">
    <citation type="submission" date="2023-07" db="EMBL/GenBank/DDBJ databases">
        <title>Sorghum-associated microbial communities from plants grown in Nebraska, USA.</title>
        <authorList>
            <person name="Schachtman D."/>
        </authorList>
    </citation>
    <scope>NUCLEOTIDE SEQUENCE [LARGE SCALE GENOMIC DNA]</scope>
    <source>
        <strain evidence="3 4">BE167</strain>
    </source>
</reference>
<dbReference type="PANTHER" id="PTHR34301">
    <property type="entry name" value="DNA-BINDING PROTEIN-RELATED"/>
    <property type="match status" value="1"/>
</dbReference>
<protein>
    <submittedName>
        <fullName evidence="3">DNA polymerase III delta prime subunit</fullName>
    </submittedName>
</protein>
<feature type="region of interest" description="Disordered" evidence="1">
    <location>
        <begin position="1"/>
        <end position="20"/>
    </location>
</feature>
<dbReference type="InterPro" id="IPR027417">
    <property type="entry name" value="P-loop_NTPase"/>
</dbReference>
<gene>
    <name evidence="3" type="ORF">J2X01_004330</name>
</gene>
<proteinExistence type="predicted"/>
<dbReference type="Pfam" id="PF13191">
    <property type="entry name" value="AAA_16"/>
    <property type="match status" value="1"/>
</dbReference>
<feature type="domain" description="AAA+ ATPase" evidence="2">
    <location>
        <begin position="41"/>
        <end position="232"/>
    </location>
</feature>
<comment type="caution">
    <text evidence="3">The sequence shown here is derived from an EMBL/GenBank/DDBJ whole genome shotgun (WGS) entry which is preliminary data.</text>
</comment>